<reference evidence="10" key="1">
    <citation type="submission" date="2010-06" db="EMBL/GenBank/DDBJ databases">
        <authorList>
            <person name="Jiang H."/>
            <person name="Abraham K."/>
            <person name="Ali S."/>
            <person name="Alsbrooks S.L."/>
            <person name="Anim B.N."/>
            <person name="Anosike U.S."/>
            <person name="Attaway T."/>
            <person name="Bandaranaike D.P."/>
            <person name="Battles P.K."/>
            <person name="Bell S.N."/>
            <person name="Bell A.V."/>
            <person name="Beltran B."/>
            <person name="Bickham C."/>
            <person name="Bustamante Y."/>
            <person name="Caleb T."/>
            <person name="Canada A."/>
            <person name="Cardenas V."/>
            <person name="Carter K."/>
            <person name="Chacko J."/>
            <person name="Chandrabose M.N."/>
            <person name="Chavez D."/>
            <person name="Chavez A."/>
            <person name="Chen L."/>
            <person name="Chu H.-S."/>
            <person name="Claassen K.J."/>
            <person name="Cockrell R."/>
            <person name="Collins M."/>
            <person name="Cooper J.A."/>
            <person name="Cree A."/>
            <person name="Curry S.M."/>
            <person name="Da Y."/>
            <person name="Dao M.D."/>
            <person name="Das B."/>
            <person name="Davila M.-L."/>
            <person name="Davy-Carroll L."/>
            <person name="Denson S."/>
            <person name="Dinh H."/>
            <person name="Ebong V.E."/>
            <person name="Edwards J.R."/>
            <person name="Egan A."/>
            <person name="El-Daye J."/>
            <person name="Escobedo L."/>
            <person name="Fernandez S."/>
            <person name="Fernando P.R."/>
            <person name="Flagg N."/>
            <person name="Forbes L.D."/>
            <person name="Fowler R.G."/>
            <person name="Fu Q."/>
            <person name="Gabisi R.A."/>
            <person name="Ganer J."/>
            <person name="Garbino Pronczuk A."/>
            <person name="Garcia R.M."/>
            <person name="Garner T."/>
            <person name="Garrett T.E."/>
            <person name="Gonzalez D.A."/>
            <person name="Hamid H."/>
            <person name="Hawkins E.S."/>
            <person name="Hirani K."/>
            <person name="Hogues M.E."/>
            <person name="Hollins B."/>
            <person name="Hsiao C.-H."/>
            <person name="Jabil R."/>
            <person name="James M.L."/>
            <person name="Jhangiani S.N."/>
            <person name="Johnson B."/>
            <person name="Johnson Q."/>
            <person name="Joshi V."/>
            <person name="Kalu J.B."/>
            <person name="Kam C."/>
            <person name="Kashfia A."/>
            <person name="Keebler J."/>
            <person name="Kisamo H."/>
            <person name="Kovar C.L."/>
            <person name="Lago L.A."/>
            <person name="Lai C.-Y."/>
            <person name="Laidlaw J."/>
            <person name="Lara F."/>
            <person name="Le T.-K."/>
            <person name="Lee S.L."/>
            <person name="Legall F.H."/>
            <person name="Lemon S.J."/>
            <person name="Lewis L.R."/>
            <person name="Li B."/>
            <person name="Liu Y."/>
            <person name="Liu Y.-S."/>
            <person name="Lopez J."/>
            <person name="Lozado R.J."/>
            <person name="Lu J."/>
            <person name="Madu R.C."/>
            <person name="Maheshwari M."/>
            <person name="Maheshwari R."/>
            <person name="Malloy K."/>
            <person name="Martinez E."/>
            <person name="Mathew T."/>
            <person name="Mercado I.C."/>
            <person name="Mercado C."/>
            <person name="Meyer B."/>
            <person name="Montgomery K."/>
            <person name="Morgan M.B."/>
            <person name="Munidasa M."/>
            <person name="Nazareth L.V."/>
            <person name="Nelson J."/>
            <person name="Ng B.M."/>
            <person name="Nguyen N.B."/>
            <person name="Nguyen P.Q."/>
            <person name="Nguyen T."/>
            <person name="Obregon M."/>
            <person name="Okwuonu G.O."/>
            <person name="Onwere C.G."/>
            <person name="Orozco G."/>
            <person name="Parra A."/>
            <person name="Patel S."/>
            <person name="Patil S."/>
            <person name="Perez A."/>
            <person name="Perez Y."/>
            <person name="Pham C."/>
            <person name="Primus E.L."/>
            <person name="Pu L.-L."/>
            <person name="Puazo M."/>
            <person name="Qin X."/>
            <person name="Quiroz J.B."/>
            <person name="Reese J."/>
            <person name="Richards S."/>
            <person name="Rives C.M."/>
            <person name="Robberts R."/>
            <person name="Ruiz S.J."/>
            <person name="Ruiz M.J."/>
            <person name="Santibanez J."/>
            <person name="Schneider B.W."/>
            <person name="Sisson I."/>
            <person name="Smith M."/>
            <person name="Sodergren E."/>
            <person name="Song X.-Z."/>
            <person name="Song B.B."/>
            <person name="Summersgill H."/>
            <person name="Thelus R."/>
            <person name="Thornton R.D."/>
            <person name="Trejos Z.Y."/>
            <person name="Usmani K."/>
            <person name="Vattathil S."/>
            <person name="Villasana D."/>
            <person name="Walker D.L."/>
            <person name="Wang S."/>
            <person name="Wang K."/>
            <person name="White C.S."/>
            <person name="Williams A.C."/>
            <person name="Williamson J."/>
            <person name="Wilson K."/>
            <person name="Woghiren I.O."/>
            <person name="Woodworth J.R."/>
            <person name="Worley K.C."/>
            <person name="Wright R.A."/>
            <person name="Wu W."/>
            <person name="Young L."/>
            <person name="Zhang L."/>
            <person name="Zhang J."/>
            <person name="Zhu Y."/>
            <person name="Muzny D.M."/>
            <person name="Weinstock G."/>
            <person name="Gibbs R.A."/>
        </authorList>
    </citation>
    <scope>NUCLEOTIDE SEQUENCE [LARGE SCALE GENOMIC DNA]</scope>
    <source>
        <strain evidence="10">LSR1</strain>
    </source>
</reference>
<accession>A0A8R2NM22</accession>
<dbReference type="InterPro" id="IPR008928">
    <property type="entry name" value="6-hairpin_glycosidase_sf"/>
</dbReference>
<comment type="catalytic activity">
    <reaction evidence="1 7">
        <text>alpha,alpha-trehalose + H2O = alpha-D-glucose + beta-D-glucose</text>
        <dbReference type="Rhea" id="RHEA:32675"/>
        <dbReference type="ChEBI" id="CHEBI:15377"/>
        <dbReference type="ChEBI" id="CHEBI:15903"/>
        <dbReference type="ChEBI" id="CHEBI:16551"/>
        <dbReference type="ChEBI" id="CHEBI:17925"/>
        <dbReference type="EC" id="3.2.1.28"/>
    </reaction>
</comment>
<dbReference type="PANTHER" id="PTHR23403:SF1">
    <property type="entry name" value="TREHALASE"/>
    <property type="match status" value="1"/>
</dbReference>
<dbReference type="Pfam" id="PF01204">
    <property type="entry name" value="Trehalase"/>
    <property type="match status" value="2"/>
</dbReference>
<protein>
    <recommendedName>
        <fullName evidence="4 7">Trehalase</fullName>
        <ecNumber evidence="3 7">3.2.1.28</ecNumber>
    </recommendedName>
    <alternativeName>
        <fullName evidence="7">Alpha-trehalose glucohydrolase</fullName>
    </alternativeName>
</protein>
<evidence type="ECO:0000256" key="6">
    <source>
        <dbReference type="ARBA" id="ARBA00023295"/>
    </source>
</evidence>
<evidence type="ECO:0000256" key="2">
    <source>
        <dbReference type="ARBA" id="ARBA00005615"/>
    </source>
</evidence>
<dbReference type="GO" id="GO:0004555">
    <property type="term" value="F:alpha,alpha-trehalase activity"/>
    <property type="evidence" value="ECO:0007669"/>
    <property type="project" value="UniProtKB-EC"/>
</dbReference>
<dbReference type="InterPro" id="IPR001661">
    <property type="entry name" value="Glyco_hydro_37"/>
</dbReference>
<dbReference type="PROSITE" id="PS00927">
    <property type="entry name" value="TREHALASE_1"/>
    <property type="match status" value="1"/>
</dbReference>
<evidence type="ECO:0000256" key="1">
    <source>
        <dbReference type="ARBA" id="ARBA00001576"/>
    </source>
</evidence>
<evidence type="ECO:0000256" key="7">
    <source>
        <dbReference type="RuleBase" id="RU361180"/>
    </source>
</evidence>
<evidence type="ECO:0000256" key="3">
    <source>
        <dbReference type="ARBA" id="ARBA00012757"/>
    </source>
</evidence>
<keyword evidence="8" id="KW-0732">Signal</keyword>
<dbReference type="Gene3D" id="1.50.10.10">
    <property type="match status" value="1"/>
</dbReference>
<reference evidence="9" key="2">
    <citation type="submission" date="2022-06" db="UniProtKB">
        <authorList>
            <consortium name="EnsemblMetazoa"/>
        </authorList>
    </citation>
    <scope>IDENTIFICATION</scope>
</reference>
<keyword evidence="10" id="KW-1185">Reference proteome</keyword>
<dbReference type="InterPro" id="IPR012341">
    <property type="entry name" value="6hp_glycosidase-like_sf"/>
</dbReference>
<dbReference type="PRINTS" id="PR00744">
    <property type="entry name" value="GLHYDRLASE37"/>
</dbReference>
<dbReference type="InterPro" id="IPR018232">
    <property type="entry name" value="Glyco_hydro_37_CS"/>
</dbReference>
<evidence type="ECO:0000256" key="4">
    <source>
        <dbReference type="ARBA" id="ARBA00019905"/>
    </source>
</evidence>
<feature type="signal peptide" evidence="8">
    <location>
        <begin position="1"/>
        <end position="22"/>
    </location>
</feature>
<comment type="similarity">
    <text evidence="2 7">Belongs to the glycosyl hydrolase 37 family.</text>
</comment>
<keyword evidence="5 7" id="KW-0378">Hydrolase</keyword>
<keyword evidence="6 7" id="KW-0326">Glycosidase</keyword>
<evidence type="ECO:0000256" key="5">
    <source>
        <dbReference type="ARBA" id="ARBA00022801"/>
    </source>
</evidence>
<dbReference type="OrthoDB" id="3542292at2759"/>
<dbReference type="KEGG" id="api:100168052"/>
<dbReference type="PANTHER" id="PTHR23403">
    <property type="entry name" value="TREHALASE"/>
    <property type="match status" value="1"/>
</dbReference>
<dbReference type="GO" id="GO:0005993">
    <property type="term" value="P:trehalose catabolic process"/>
    <property type="evidence" value="ECO:0007669"/>
    <property type="project" value="TreeGrafter"/>
</dbReference>
<dbReference type="PROSITE" id="PS00928">
    <property type="entry name" value="TREHALASE_2"/>
    <property type="match status" value="1"/>
</dbReference>
<dbReference type="EC" id="3.2.1.28" evidence="3 7"/>
<dbReference type="SUPFAM" id="SSF48208">
    <property type="entry name" value="Six-hairpin glycosidases"/>
    <property type="match status" value="1"/>
</dbReference>
<organism evidence="9 10">
    <name type="scientific">Acyrthosiphon pisum</name>
    <name type="common">Pea aphid</name>
    <dbReference type="NCBI Taxonomy" id="7029"/>
    <lineage>
        <taxon>Eukaryota</taxon>
        <taxon>Metazoa</taxon>
        <taxon>Ecdysozoa</taxon>
        <taxon>Arthropoda</taxon>
        <taxon>Hexapoda</taxon>
        <taxon>Insecta</taxon>
        <taxon>Pterygota</taxon>
        <taxon>Neoptera</taxon>
        <taxon>Paraneoptera</taxon>
        <taxon>Hemiptera</taxon>
        <taxon>Sternorrhyncha</taxon>
        <taxon>Aphidomorpha</taxon>
        <taxon>Aphidoidea</taxon>
        <taxon>Aphididae</taxon>
        <taxon>Macrosiphini</taxon>
        <taxon>Acyrthosiphon</taxon>
    </lineage>
</organism>
<dbReference type="GeneID" id="100168052"/>
<dbReference type="Proteomes" id="UP000007819">
    <property type="component" value="Chromosome X"/>
</dbReference>
<evidence type="ECO:0000313" key="9">
    <source>
        <dbReference type="EnsemblMetazoa" id="XP_029340944.1"/>
    </source>
</evidence>
<evidence type="ECO:0000313" key="10">
    <source>
        <dbReference type="Proteomes" id="UP000007819"/>
    </source>
</evidence>
<dbReference type="AlphaFoldDB" id="A0A8R2NM22"/>
<name>A0A8R2NM22_ACYPI</name>
<sequence>MMDNKYFIIFQVFFTFGTLTSSEYIPLSTACDSQIYCNGTLLHYVQMLKVFHDSKTFVDMQMKFSFNDTMKNFDQKMKDWKYTPTKYLLEEFVNEFFDKEDSELEEWTPTDWIKNKEIVNNIKDEKLKDWAKYINNMWPNLGRKIRDDVRLRPEYYSIIYVPNPFIIPGGRFREIYYWDSYWIIRGLIICDMHITAKGIISNYISMVQTFGHVPNGGRIYYSKRSQPPMLIPMVKSYLDATNDMKFVIENINALEIEFNYWITQHNVTIGKNGKKYTLAVYKDLSTGPRPESYREDINQSTPFSTVNEKENFYSELKAAAESGWDFSSRWYIVNGTNEGKQIQVRDIESFKATQPFLISDLQIAGGLLNTKTRSIIPVELNALLYWNAKILSDFYREMNNSVKALIYESISLEWEEAVTAVLWDEEVGAWLDFDIINNIRRNYFYPTNISPLWTGCYAKNNTDYLVTRVLNYLNKSEILNTAGGIPTTLRETDQQWDQPNAWPPLQYIVVMGLENTGHKGAKQMASKIAYKWLCTNYVPYYNYTKMYEKYRVNAGGEIGKSTGEYPIQDGFGWTNGIILEFLQLYNSTASSDDWNVTAPLCYEVLQKLIIVKESKNTNKIDNN</sequence>
<evidence type="ECO:0000256" key="8">
    <source>
        <dbReference type="SAM" id="SignalP"/>
    </source>
</evidence>
<proteinExistence type="inferred from homology"/>
<feature type="chain" id="PRO_5035759566" description="Trehalase" evidence="8">
    <location>
        <begin position="23"/>
        <end position="623"/>
    </location>
</feature>
<dbReference type="EnsemblMetazoa" id="XM_029485084.1">
    <property type="protein sequence ID" value="XP_029340944.1"/>
    <property type="gene ID" value="LOC100168052"/>
</dbReference>
<dbReference type="RefSeq" id="XP_029340944.1">
    <property type="nucleotide sequence ID" value="XM_029485084.1"/>
</dbReference>